<protein>
    <recommendedName>
        <fullName evidence="4">HTH araC/xylS-type domain-containing protein</fullName>
    </recommendedName>
</protein>
<evidence type="ECO:0000313" key="6">
    <source>
        <dbReference type="Proteomes" id="UP000238642"/>
    </source>
</evidence>
<feature type="domain" description="HTH araC/xylS-type" evidence="4">
    <location>
        <begin position="222"/>
        <end position="322"/>
    </location>
</feature>
<comment type="caution">
    <text evidence="5">The sequence shown here is derived from an EMBL/GenBank/DDBJ whole genome shotgun (WGS) entry which is preliminary data.</text>
</comment>
<dbReference type="PANTHER" id="PTHR43280:SF2">
    <property type="entry name" value="HTH-TYPE TRANSCRIPTIONAL REGULATOR EXSA"/>
    <property type="match status" value="1"/>
</dbReference>
<evidence type="ECO:0000256" key="2">
    <source>
        <dbReference type="ARBA" id="ARBA00023125"/>
    </source>
</evidence>
<dbReference type="PANTHER" id="PTHR43280">
    <property type="entry name" value="ARAC-FAMILY TRANSCRIPTIONAL REGULATOR"/>
    <property type="match status" value="1"/>
</dbReference>
<evidence type="ECO:0000256" key="3">
    <source>
        <dbReference type="ARBA" id="ARBA00023163"/>
    </source>
</evidence>
<dbReference type="Gene3D" id="1.10.10.60">
    <property type="entry name" value="Homeodomain-like"/>
    <property type="match status" value="1"/>
</dbReference>
<evidence type="ECO:0000259" key="4">
    <source>
        <dbReference type="PROSITE" id="PS01124"/>
    </source>
</evidence>
<dbReference type="PRINTS" id="PR00032">
    <property type="entry name" value="HTHARAC"/>
</dbReference>
<evidence type="ECO:0000313" key="5">
    <source>
        <dbReference type="EMBL" id="PRD54705.1"/>
    </source>
</evidence>
<keyword evidence="1" id="KW-0805">Transcription regulation</keyword>
<reference evidence="5 6" key="1">
    <citation type="submission" date="2018-02" db="EMBL/GenBank/DDBJ databases">
        <title>The draft genome of Sphingobacterium gobiense H7.</title>
        <authorList>
            <person name="Li L."/>
            <person name="Liu L."/>
            <person name="Zhang X."/>
            <person name="Wang T."/>
            <person name="Liang L."/>
        </authorList>
    </citation>
    <scope>NUCLEOTIDE SEQUENCE [LARGE SCALE GENOMIC DNA]</scope>
    <source>
        <strain evidence="5 6">ACCC 05757</strain>
    </source>
</reference>
<keyword evidence="2" id="KW-0238">DNA-binding</keyword>
<dbReference type="Pfam" id="PF12833">
    <property type="entry name" value="HTH_18"/>
    <property type="match status" value="1"/>
</dbReference>
<name>A0A2S9JNF3_9SPHI</name>
<dbReference type="EMBL" id="PVBS01000002">
    <property type="protein sequence ID" value="PRD54705.1"/>
    <property type="molecule type" value="Genomic_DNA"/>
</dbReference>
<accession>A0A2S9JNF3</accession>
<dbReference type="SMART" id="SM00342">
    <property type="entry name" value="HTH_ARAC"/>
    <property type="match status" value="1"/>
</dbReference>
<keyword evidence="3" id="KW-0804">Transcription</keyword>
<evidence type="ECO:0000256" key="1">
    <source>
        <dbReference type="ARBA" id="ARBA00023015"/>
    </source>
</evidence>
<dbReference type="OrthoDB" id="9779074at2"/>
<proteinExistence type="predicted"/>
<dbReference type="Proteomes" id="UP000238642">
    <property type="component" value="Unassembled WGS sequence"/>
</dbReference>
<organism evidence="5 6">
    <name type="scientific">Sphingobacterium gobiense</name>
    <dbReference type="NCBI Taxonomy" id="1382456"/>
    <lineage>
        <taxon>Bacteria</taxon>
        <taxon>Pseudomonadati</taxon>
        <taxon>Bacteroidota</taxon>
        <taxon>Sphingobacteriia</taxon>
        <taxon>Sphingobacteriales</taxon>
        <taxon>Sphingobacteriaceae</taxon>
        <taxon>Sphingobacterium</taxon>
    </lineage>
</organism>
<dbReference type="InterPro" id="IPR018060">
    <property type="entry name" value="HTH_AraC"/>
</dbReference>
<dbReference type="RefSeq" id="WP_105726916.1">
    <property type="nucleotide sequence ID" value="NZ_PVBS01000002.1"/>
</dbReference>
<dbReference type="AlphaFoldDB" id="A0A2S9JNF3"/>
<dbReference type="InterPro" id="IPR009057">
    <property type="entry name" value="Homeodomain-like_sf"/>
</dbReference>
<dbReference type="SUPFAM" id="SSF46689">
    <property type="entry name" value="Homeodomain-like"/>
    <property type="match status" value="1"/>
</dbReference>
<dbReference type="GO" id="GO:0043565">
    <property type="term" value="F:sequence-specific DNA binding"/>
    <property type="evidence" value="ECO:0007669"/>
    <property type="project" value="InterPro"/>
</dbReference>
<dbReference type="InterPro" id="IPR020449">
    <property type="entry name" value="Tscrpt_reg_AraC-type_HTH"/>
</dbReference>
<sequence length="322" mass="37979">MQFSLQFRHPTTTTLTVAEDTTGQQKLFPYTSMIHYQNPLLDMRRLHYSRQSIQLDHYSTRHDKSYTLDITAKNNAYVLIALDEHWLTYRSKQKKENELTFYANECLLIYAEAGSYTVELGGVHNRFLVISLAPALLYPLRDEFEELITFMDGTNKQPLSAMNSCTMDPTFRYRLQRLIDMPFGRYKDFNRQLLWQLPPLLSAYKGLLKGKDRQTREKQLMDDVYRHIDKELKAPRKVSIEKLCEHFPVSRRKLERLFSAHQNRSPSNYIRSRKMVLMGDLLRTTDISILELALMYGYSDSQSFNRAFKKEMGISPARYRLL</sequence>
<dbReference type="GO" id="GO:0003700">
    <property type="term" value="F:DNA-binding transcription factor activity"/>
    <property type="evidence" value="ECO:0007669"/>
    <property type="project" value="InterPro"/>
</dbReference>
<keyword evidence="6" id="KW-1185">Reference proteome</keyword>
<dbReference type="PROSITE" id="PS01124">
    <property type="entry name" value="HTH_ARAC_FAMILY_2"/>
    <property type="match status" value="1"/>
</dbReference>
<gene>
    <name evidence="5" type="ORF">C5749_14830</name>
</gene>